<dbReference type="Proteomes" id="UP000594118">
    <property type="component" value="Chromosome"/>
</dbReference>
<keyword evidence="5" id="KW-1185">Reference proteome</keyword>
<dbReference type="SUPFAM" id="SSF51735">
    <property type="entry name" value="NAD(P)-binding Rossmann-fold domains"/>
    <property type="match status" value="1"/>
</dbReference>
<evidence type="ECO:0000313" key="4">
    <source>
        <dbReference type="EMBL" id="QOL82482.1"/>
    </source>
</evidence>
<dbReference type="Gene3D" id="3.40.50.10860">
    <property type="entry name" value="Leucine Dehydrogenase, chain A, domain 1"/>
    <property type="match status" value="1"/>
</dbReference>
<evidence type="ECO:0000256" key="1">
    <source>
        <dbReference type="ARBA" id="ARBA00023002"/>
    </source>
</evidence>
<dbReference type="HAMAP" id="MF_01576">
    <property type="entry name" value="THF_DHG_CYH"/>
    <property type="match status" value="1"/>
</dbReference>
<keyword evidence="2" id="KW-0521">NADP</keyword>
<dbReference type="PANTHER" id="PTHR48099:SF5">
    <property type="entry name" value="C-1-TETRAHYDROFOLATE SYNTHASE, CYTOPLASMIC"/>
    <property type="match status" value="1"/>
</dbReference>
<dbReference type="EMBL" id="CP045201">
    <property type="protein sequence ID" value="QOL82482.1"/>
    <property type="molecule type" value="Genomic_DNA"/>
</dbReference>
<dbReference type="InterPro" id="IPR046346">
    <property type="entry name" value="Aminoacid_DH-like_N_sf"/>
</dbReference>
<dbReference type="Pfam" id="PF02882">
    <property type="entry name" value="THF_DHG_CYH_C"/>
    <property type="match status" value="1"/>
</dbReference>
<comment type="similarity">
    <text evidence="2">Belongs to the tetrahydrofolate dehydrogenase/cyclohydrolase family.</text>
</comment>
<keyword evidence="2" id="KW-0554">One-carbon metabolism</keyword>
<sequence length="322" mass="32531">MAWGEALSPARCRSSLSRGAMTVPSAPIWSAGCAPVRRMSPQPSEGRVMAEIYRGTALAARLNAETRTVVEALGRSPRCVVLLDGADAGMAAYGRRLVESAAATGITLLTESYGAAEVLARLTDLGGDAGVDAVATLYPLPRGIAPLQAALALGAAKDIDGLHPMNAGLLALGAPARAPATAQACRLIAEDIAGPLRGREVVLVGASRIVGRPLAQLLLDAGATVTLTHADTRDLAAHTAKADLVITAAGQPGLLRSGHLRAGVVVLDVSINRGPEGLIGDVAPDALARPDLTVTHVPDGVGPVTTACLLANIAATACEAGT</sequence>
<dbReference type="GO" id="GO:0006164">
    <property type="term" value="P:purine nucleotide biosynthetic process"/>
    <property type="evidence" value="ECO:0007669"/>
    <property type="project" value="UniProtKB-KW"/>
</dbReference>
<dbReference type="InterPro" id="IPR020631">
    <property type="entry name" value="THF_DH/CycHdrlase_NAD-bd_dom"/>
</dbReference>
<feature type="domain" description="Tetrahydrofolate dehydrogenase/cyclohydrolase NAD(P)-binding" evidence="3">
    <location>
        <begin position="179"/>
        <end position="317"/>
    </location>
</feature>
<dbReference type="GO" id="GO:0000105">
    <property type="term" value="P:L-histidine biosynthetic process"/>
    <property type="evidence" value="ECO:0007669"/>
    <property type="project" value="UniProtKB-KW"/>
</dbReference>
<keyword evidence="2" id="KW-0511">Multifunctional enzyme</keyword>
<feature type="binding site" evidence="2">
    <location>
        <begin position="205"/>
        <end position="207"/>
    </location>
    <ligand>
        <name>NADP(+)</name>
        <dbReference type="ChEBI" id="CHEBI:58349"/>
    </ligand>
</feature>
<dbReference type="InterPro" id="IPR000672">
    <property type="entry name" value="THF_DH/CycHdrlase"/>
</dbReference>
<protein>
    <recommendedName>
        <fullName evidence="2">Bifunctional protein FolD</fullName>
    </recommendedName>
    <domain>
        <recommendedName>
            <fullName evidence="2">Methylenetetrahydrofolate dehydrogenase</fullName>
            <ecNumber evidence="2">1.5.1.5</ecNumber>
        </recommendedName>
    </domain>
    <domain>
        <recommendedName>
            <fullName evidence="2">Methenyltetrahydrofolate cyclohydrolase</fullName>
            <ecNumber evidence="2">3.5.4.9</ecNumber>
        </recommendedName>
    </domain>
</protein>
<keyword evidence="2 4" id="KW-0378">Hydrolase</keyword>
<dbReference type="SUPFAM" id="SSF53223">
    <property type="entry name" value="Aminoacid dehydrogenase-like, N-terminal domain"/>
    <property type="match status" value="1"/>
</dbReference>
<dbReference type="GO" id="GO:0004477">
    <property type="term" value="F:methenyltetrahydrofolate cyclohydrolase activity"/>
    <property type="evidence" value="ECO:0007669"/>
    <property type="project" value="UniProtKB-UniRule"/>
</dbReference>
<dbReference type="Gene3D" id="3.40.50.720">
    <property type="entry name" value="NAD(P)-binding Rossmann-like Domain"/>
    <property type="match status" value="1"/>
</dbReference>
<comment type="pathway">
    <text evidence="2">One-carbon metabolism; tetrahydrofolate interconversion.</text>
</comment>
<dbReference type="KEGG" id="pshq:F3W81_17645"/>
<accession>A0A7L9WRI1</accession>
<keyword evidence="2" id="KW-0658">Purine biosynthesis</keyword>
<keyword evidence="2" id="KW-0486">Methionine biosynthesis</keyword>
<proteinExistence type="inferred from homology"/>
<dbReference type="InterPro" id="IPR036291">
    <property type="entry name" value="NAD(P)-bd_dom_sf"/>
</dbReference>
<dbReference type="EC" id="1.5.1.5" evidence="2"/>
<gene>
    <name evidence="2" type="primary">folD</name>
    <name evidence="4" type="ORF">F3W81_17645</name>
</gene>
<evidence type="ECO:0000256" key="2">
    <source>
        <dbReference type="HAMAP-Rule" id="MF_01576"/>
    </source>
</evidence>
<evidence type="ECO:0000313" key="5">
    <source>
        <dbReference type="Proteomes" id="UP000594118"/>
    </source>
</evidence>
<evidence type="ECO:0000259" key="3">
    <source>
        <dbReference type="Pfam" id="PF02882"/>
    </source>
</evidence>
<feature type="binding site" evidence="2">
    <location>
        <position position="271"/>
    </location>
    <ligand>
        <name>NADP(+)</name>
        <dbReference type="ChEBI" id="CHEBI:58349"/>
    </ligand>
</feature>
<comment type="catalytic activity">
    <reaction evidence="2">
        <text>(6R)-5,10-methenyltetrahydrofolate + H2O = (6R)-10-formyltetrahydrofolate + H(+)</text>
        <dbReference type="Rhea" id="RHEA:23700"/>
        <dbReference type="ChEBI" id="CHEBI:15377"/>
        <dbReference type="ChEBI" id="CHEBI:15378"/>
        <dbReference type="ChEBI" id="CHEBI:57455"/>
        <dbReference type="ChEBI" id="CHEBI:195366"/>
        <dbReference type="EC" id="3.5.4.9"/>
    </reaction>
</comment>
<comment type="subunit">
    <text evidence="2">Homodimer.</text>
</comment>
<reference evidence="4 5" key="1">
    <citation type="submission" date="2019-10" db="EMBL/GenBank/DDBJ databases">
        <title>Pseudopuniceibacterium sp. HQ09 islated from Antarctica.</title>
        <authorList>
            <person name="Liao L."/>
            <person name="Su S."/>
            <person name="Chen B."/>
            <person name="Yu Y."/>
        </authorList>
    </citation>
    <scope>NUCLEOTIDE SEQUENCE [LARGE SCALE GENOMIC DNA]</scope>
    <source>
        <strain evidence="4 5">HQ09</strain>
    </source>
</reference>
<dbReference type="GO" id="GO:0035999">
    <property type="term" value="P:tetrahydrofolate interconversion"/>
    <property type="evidence" value="ECO:0007669"/>
    <property type="project" value="UniProtKB-UniRule"/>
</dbReference>
<keyword evidence="2" id="KW-0028">Amino-acid biosynthesis</keyword>
<comment type="function">
    <text evidence="2">Catalyzes the oxidation of 5,10-methylenetetrahydrofolate to 5,10-methenyltetrahydrofolate and then the hydrolysis of 5,10-methenyltetrahydrofolate to 10-formyltetrahydrofolate.</text>
</comment>
<dbReference type="AlphaFoldDB" id="A0A7L9WRI1"/>
<dbReference type="EC" id="3.5.4.9" evidence="2"/>
<dbReference type="GO" id="GO:0004488">
    <property type="term" value="F:methylenetetrahydrofolate dehydrogenase (NADP+) activity"/>
    <property type="evidence" value="ECO:0007669"/>
    <property type="project" value="UniProtKB-UniRule"/>
</dbReference>
<dbReference type="PRINTS" id="PR00085">
    <property type="entry name" value="THFDHDRGNASE"/>
</dbReference>
<dbReference type="UniPathway" id="UPA00193"/>
<comment type="catalytic activity">
    <reaction evidence="2">
        <text>(6R)-5,10-methylene-5,6,7,8-tetrahydrofolate + NADP(+) = (6R)-5,10-methenyltetrahydrofolate + NADPH</text>
        <dbReference type="Rhea" id="RHEA:22812"/>
        <dbReference type="ChEBI" id="CHEBI:15636"/>
        <dbReference type="ChEBI" id="CHEBI:57455"/>
        <dbReference type="ChEBI" id="CHEBI:57783"/>
        <dbReference type="ChEBI" id="CHEBI:58349"/>
        <dbReference type="EC" id="1.5.1.5"/>
    </reaction>
</comment>
<dbReference type="GO" id="GO:0009086">
    <property type="term" value="P:methionine biosynthetic process"/>
    <property type="evidence" value="ECO:0007669"/>
    <property type="project" value="UniProtKB-KW"/>
</dbReference>
<dbReference type="PANTHER" id="PTHR48099">
    <property type="entry name" value="C-1-TETRAHYDROFOLATE SYNTHASE, CYTOPLASMIC-RELATED"/>
    <property type="match status" value="1"/>
</dbReference>
<comment type="caution">
    <text evidence="2">Lacks conserved residue(s) required for the propagation of feature annotation.</text>
</comment>
<keyword evidence="2" id="KW-0368">Histidine biosynthesis</keyword>
<dbReference type="CDD" id="cd01080">
    <property type="entry name" value="NAD_bind_m-THF_DH_Cyclohyd"/>
    <property type="match status" value="1"/>
</dbReference>
<dbReference type="GO" id="GO:0005829">
    <property type="term" value="C:cytosol"/>
    <property type="evidence" value="ECO:0007669"/>
    <property type="project" value="TreeGrafter"/>
</dbReference>
<organism evidence="4 5">
    <name type="scientific">Pseudooceanicola spongiae</name>
    <dbReference type="NCBI Taxonomy" id="2613965"/>
    <lineage>
        <taxon>Bacteria</taxon>
        <taxon>Pseudomonadati</taxon>
        <taxon>Pseudomonadota</taxon>
        <taxon>Alphaproteobacteria</taxon>
        <taxon>Rhodobacterales</taxon>
        <taxon>Paracoccaceae</taxon>
        <taxon>Pseudooceanicola</taxon>
    </lineage>
</organism>
<keyword evidence="1 2" id="KW-0560">Oxidoreductase</keyword>
<name>A0A7L9WRI1_9RHOB</name>